<organism evidence="1 2">
    <name type="scientific">Cryptosporangium aurantiacum</name>
    <dbReference type="NCBI Taxonomy" id="134849"/>
    <lineage>
        <taxon>Bacteria</taxon>
        <taxon>Bacillati</taxon>
        <taxon>Actinomycetota</taxon>
        <taxon>Actinomycetes</taxon>
        <taxon>Cryptosporangiales</taxon>
        <taxon>Cryptosporangiaceae</taxon>
        <taxon>Cryptosporangium</taxon>
    </lineage>
</organism>
<gene>
    <name evidence="1" type="ORF">SAMN05443668_11268</name>
</gene>
<dbReference type="STRING" id="134849.SAMN05443668_11268"/>
<accession>A0A1M7RGY0</accession>
<dbReference type="EMBL" id="FRCS01000012">
    <property type="protein sequence ID" value="SHN45476.1"/>
    <property type="molecule type" value="Genomic_DNA"/>
</dbReference>
<dbReference type="Proteomes" id="UP000184440">
    <property type="component" value="Unassembled WGS sequence"/>
</dbReference>
<keyword evidence="2" id="KW-1185">Reference proteome</keyword>
<dbReference type="RefSeq" id="WP_073262197.1">
    <property type="nucleotide sequence ID" value="NZ_FRCS01000012.1"/>
</dbReference>
<reference evidence="1 2" key="1">
    <citation type="submission" date="2016-11" db="EMBL/GenBank/DDBJ databases">
        <authorList>
            <person name="Jaros S."/>
            <person name="Januszkiewicz K."/>
            <person name="Wedrychowicz H."/>
        </authorList>
    </citation>
    <scope>NUCLEOTIDE SEQUENCE [LARGE SCALE GENOMIC DNA]</scope>
    <source>
        <strain evidence="1 2">DSM 46144</strain>
    </source>
</reference>
<evidence type="ECO:0000313" key="2">
    <source>
        <dbReference type="Proteomes" id="UP000184440"/>
    </source>
</evidence>
<name>A0A1M7RGY0_9ACTN</name>
<dbReference type="OrthoDB" id="3404525at2"/>
<proteinExistence type="predicted"/>
<protein>
    <submittedName>
        <fullName evidence="1">Uncharacterized protein</fullName>
    </submittedName>
</protein>
<dbReference type="AlphaFoldDB" id="A0A1M7RGY0"/>
<evidence type="ECO:0000313" key="1">
    <source>
        <dbReference type="EMBL" id="SHN45476.1"/>
    </source>
</evidence>
<sequence length="319" mass="34540">MSEPLPGDAVPPEELLAPEEQHTEAELAALAEVMPTVPVTMETADTAPTWPREAVDPDANTAGGGGAAAAVVNAAVTMAIRDGGTVIRPSSGARVRWSPIEGVADEYEAAMAMRGAGYRCLGVIGNAAHLRGSGGHTPWCSEGYGGRACRFGKVYAIDLVAPNMTGLERWLIPRLRAGNYRWVYYLNINGHQYTRKDSFRGRYSSADHHLHLSGLAGHESTSSSILRDWQNYRTNGGDDMAQVPQAEWARMKANSERARAQLDAIDDTVRGGDGNAYLGSVMRQDHSNQVTELKEYVDQRLDAIEKKLDALLDAIPPKV</sequence>